<dbReference type="SUPFAM" id="SSF52058">
    <property type="entry name" value="L domain-like"/>
    <property type="match status" value="2"/>
</dbReference>
<keyword evidence="14" id="KW-0067">ATP-binding</keyword>
<evidence type="ECO:0000256" key="2">
    <source>
        <dbReference type="ARBA" id="ARBA00004479"/>
    </source>
</evidence>
<evidence type="ECO:0000256" key="5">
    <source>
        <dbReference type="ARBA" id="ARBA00022527"/>
    </source>
</evidence>
<dbReference type="SUPFAM" id="SSF56112">
    <property type="entry name" value="Protein kinase-like (PK-like)"/>
    <property type="match status" value="1"/>
</dbReference>
<dbReference type="InterPro" id="IPR003591">
    <property type="entry name" value="Leu-rich_rpt_typical-subtyp"/>
</dbReference>
<dbReference type="PROSITE" id="PS50011">
    <property type="entry name" value="PROTEIN_KINASE_DOM"/>
    <property type="match status" value="1"/>
</dbReference>
<evidence type="ECO:0000256" key="11">
    <source>
        <dbReference type="ARBA" id="ARBA00022737"/>
    </source>
</evidence>
<dbReference type="GO" id="GO:0016020">
    <property type="term" value="C:membrane"/>
    <property type="evidence" value="ECO:0007669"/>
    <property type="project" value="UniProtKB-SubCell"/>
</dbReference>
<keyword evidence="6" id="KW-0597">Phosphoprotein</keyword>
<evidence type="ECO:0000256" key="20">
    <source>
        <dbReference type="ARBA" id="ARBA00047899"/>
    </source>
</evidence>
<dbReference type="InParanoid" id="A0A7N2QYD4"/>
<dbReference type="InterPro" id="IPR000719">
    <property type="entry name" value="Prot_kinase_dom"/>
</dbReference>
<evidence type="ECO:0000256" key="9">
    <source>
        <dbReference type="ARBA" id="ARBA00022692"/>
    </source>
</evidence>
<keyword evidence="15 23" id="KW-1133">Transmembrane helix</keyword>
<dbReference type="Pfam" id="PF14392">
    <property type="entry name" value="zf-CCHC_4"/>
    <property type="match status" value="1"/>
</dbReference>
<proteinExistence type="inferred from homology"/>
<dbReference type="FunFam" id="3.80.10.10:FF:000383">
    <property type="entry name" value="Leucine-rich repeat receptor protein kinase EMS1"/>
    <property type="match status" value="2"/>
</dbReference>
<dbReference type="SMART" id="SM00369">
    <property type="entry name" value="LRR_TYP"/>
    <property type="match status" value="10"/>
</dbReference>
<organism evidence="25 26">
    <name type="scientific">Quercus lobata</name>
    <name type="common">Valley oak</name>
    <dbReference type="NCBI Taxonomy" id="97700"/>
    <lineage>
        <taxon>Eukaryota</taxon>
        <taxon>Viridiplantae</taxon>
        <taxon>Streptophyta</taxon>
        <taxon>Embryophyta</taxon>
        <taxon>Tracheophyta</taxon>
        <taxon>Spermatophyta</taxon>
        <taxon>Magnoliopsida</taxon>
        <taxon>eudicotyledons</taxon>
        <taxon>Gunneridae</taxon>
        <taxon>Pentapetalae</taxon>
        <taxon>rosids</taxon>
        <taxon>fabids</taxon>
        <taxon>Fagales</taxon>
        <taxon>Fagaceae</taxon>
        <taxon>Quercus</taxon>
    </lineage>
</organism>
<dbReference type="PROSITE" id="PS00109">
    <property type="entry name" value="PROTEIN_KINASE_TYR"/>
    <property type="match status" value="1"/>
</dbReference>
<dbReference type="GO" id="GO:0004674">
    <property type="term" value="F:protein serine/threonine kinase activity"/>
    <property type="evidence" value="ECO:0007669"/>
    <property type="project" value="UniProtKB-KW"/>
</dbReference>
<evidence type="ECO:0000256" key="18">
    <source>
        <dbReference type="ARBA" id="ARBA00023180"/>
    </source>
</evidence>
<reference evidence="25" key="2">
    <citation type="submission" date="2021-01" db="UniProtKB">
        <authorList>
            <consortium name="EnsemblPlants"/>
        </authorList>
    </citation>
    <scope>IDENTIFICATION</scope>
</reference>
<keyword evidence="13" id="KW-0418">Kinase</keyword>
<sequence length="1409" mass="157014">MMSLVKKPLPNCISVLIRVLLTTIITILVLASSSQFVFSSSFATSPPNMATRMGREAEALLEWKASLDNQSQFRLSSWVGNITCHWVGIACNNFSSISHINLPDFALKGTLHTLNFSSLHCLISLNLSNNLLYSTIPSHLGNLSKLIYLDLSGNHLSGRISYELCQLTSLHILNLHENNITGSIPYQLGKLHLLNELDLSSNGLSGSIPVSIGNLSNLIFLIICDNKLSGSIPHQLGNLTPLKMLSLHHNILSGSTPASIGNLGKLTHLELSVNKLSGSICHEIGMLGSLVWLNLGKNNLSGLIPTSIGILGNLSVFYLDNNKLSGPIPQEIGKLGSLRVLGLYKNNLSGPIPTSIGNLTNLSMLSLSDNNLWGSITSSIGNMKDLTILELFMNQLSGNIPLEIGKLKLLTRLRLFKNDLNGSIPFEFNNLTYLKHLALEQNMFSGYLPQNVCNGGSLQNFTAYNNYFIGSIPISLRNCTSLVRVRLEGNQLTGNLSEDLGIYLNLIYIDLSYNNFYGELSQKWGQCQSLQSLKIFNNKISGVIPPELGRSPKLQLLNLSFNHLVGQIPKELGKLKSLYILDLGDNQLSGGIPLEIGMLSNLQILVLSANNLTGSIPKQIQGCRKLLNLNLSKNKITGGVPTEIGNMQSIQMLDLSENLLIGKIPPQIGELRSLETLNLSHNELSGSIPTTFDEMSSLTNVDISYNCLEGPLPNNKAFSEASVGALRNNKGLCGNASSLKACPSYITWSKNLGEKRRNKVVIFFIVPILGIMVLSLIVVGILYAFLKRLRLRNKLSNPREANNGNMFAIWSYDGKMVYERILEATEEFDFKHCVGVGRCGNVYKAYLQPGQVVAVKKLHSIEDNEITNAKAFKSEIHALLEIKHRNVVKLYGFCSHPRHSFLVYKFLEGGSLKELLSNKEEAINFTWIKRANIVKGVADALSYMHHDCSLPIVHRDISSKNILLDSECVAHIFDFGTARLLKPDSSNWTSFAGTFGYTAPGKVLELQTSLTQWNLSVPSSEVVMSLGEDGQLRLTKERSSGEIILVAKFFSKRALNTEAVIRTFNPLWHSKHGFQDSDISEMERGNFFYVRVTVDVTVPLCRGRRISLENGEAGWVSLKYERLPIICYWCGCLDHIDRDCNRWIESEGSLSQEDQEYGPWIHASPYVMPRKSVIKVPGYYEFRKKLNDKQATTVPRTTTTETPMDSAPANHEKEIESVEVAGGRLRPNQQMQDFWDVLDECGFIDLGFVGNKFIWYKNFSNGLTIWERLDMAVGLPAVVGQNRRASLNFIKERVWGKIQEWKEKLLSQVGKEVLFKVVAQAIPTFAMSYFHLPVGLCKDIEMMIQKFWWGQWGDRRKVHLHGKVSSMLGELSHRSKMEDRQWDSNPDLFVQLAAWGVTRPSLITPLPCL</sequence>
<keyword evidence="9 23" id="KW-0812">Transmembrane</keyword>
<keyword evidence="17" id="KW-0675">Receptor</keyword>
<keyword evidence="7" id="KW-0433">Leucine-rich repeat</keyword>
<evidence type="ECO:0000256" key="3">
    <source>
        <dbReference type="ARBA" id="ARBA00012513"/>
    </source>
</evidence>
<dbReference type="Gene3D" id="1.10.510.10">
    <property type="entry name" value="Transferase(Phosphotransferase) domain 1"/>
    <property type="match status" value="1"/>
</dbReference>
<dbReference type="Pfam" id="PF23598">
    <property type="entry name" value="LRR_14"/>
    <property type="match status" value="2"/>
</dbReference>
<evidence type="ECO:0000256" key="17">
    <source>
        <dbReference type="ARBA" id="ARBA00023170"/>
    </source>
</evidence>
<keyword evidence="26" id="KW-1185">Reference proteome</keyword>
<comment type="catalytic activity">
    <reaction evidence="21">
        <text>L-seryl-[protein] + ATP = O-phospho-L-seryl-[protein] + ADP + H(+)</text>
        <dbReference type="Rhea" id="RHEA:17989"/>
        <dbReference type="Rhea" id="RHEA-COMP:9863"/>
        <dbReference type="Rhea" id="RHEA-COMP:11604"/>
        <dbReference type="ChEBI" id="CHEBI:15378"/>
        <dbReference type="ChEBI" id="CHEBI:29999"/>
        <dbReference type="ChEBI" id="CHEBI:30616"/>
        <dbReference type="ChEBI" id="CHEBI:83421"/>
        <dbReference type="ChEBI" id="CHEBI:456216"/>
        <dbReference type="EC" id="2.7.11.1"/>
    </reaction>
</comment>
<dbReference type="EC" id="2.7.11.1" evidence="3"/>
<dbReference type="InterPro" id="IPR055414">
    <property type="entry name" value="LRR_R13L4/SHOC2-like"/>
</dbReference>
<keyword evidence="8" id="KW-0808">Transferase</keyword>
<keyword evidence="18" id="KW-0325">Glycoprotein</keyword>
<dbReference type="InterPro" id="IPR032675">
    <property type="entry name" value="LRR_dom_sf"/>
</dbReference>
<evidence type="ECO:0000256" key="15">
    <source>
        <dbReference type="ARBA" id="ARBA00022989"/>
    </source>
</evidence>
<feature type="compositionally biased region" description="Low complexity" evidence="22">
    <location>
        <begin position="1192"/>
        <end position="1202"/>
    </location>
</feature>
<dbReference type="InterPro" id="IPR013210">
    <property type="entry name" value="LRR_N_plant-typ"/>
</dbReference>
<dbReference type="InterPro" id="IPR025836">
    <property type="entry name" value="Zn_knuckle_CX2CX4HX4C"/>
</dbReference>
<dbReference type="Pfam" id="PF13855">
    <property type="entry name" value="LRR_8"/>
    <property type="match status" value="2"/>
</dbReference>
<evidence type="ECO:0000256" key="1">
    <source>
        <dbReference type="ARBA" id="ARBA00004191"/>
    </source>
</evidence>
<evidence type="ECO:0000313" key="26">
    <source>
        <dbReference type="Proteomes" id="UP000594261"/>
    </source>
</evidence>
<dbReference type="FunFam" id="3.80.10.10:FF:000177">
    <property type="entry name" value="Leucine-rich repeat receptor-like serine/threonine-protein kinase At1g17230"/>
    <property type="match status" value="1"/>
</dbReference>
<keyword evidence="11" id="KW-0677">Repeat</keyword>
<feature type="region of interest" description="Disordered" evidence="22">
    <location>
        <begin position="1191"/>
        <end position="1212"/>
    </location>
</feature>
<dbReference type="Gene3D" id="3.80.10.10">
    <property type="entry name" value="Ribonuclease Inhibitor"/>
    <property type="match status" value="5"/>
</dbReference>
<evidence type="ECO:0000256" key="21">
    <source>
        <dbReference type="ARBA" id="ARBA00048679"/>
    </source>
</evidence>
<evidence type="ECO:0000256" key="4">
    <source>
        <dbReference type="ARBA" id="ARBA00022512"/>
    </source>
</evidence>
<evidence type="ECO:0000259" key="24">
    <source>
        <dbReference type="PROSITE" id="PS50011"/>
    </source>
</evidence>
<keyword evidence="4" id="KW-0964">Secreted</keyword>
<keyword evidence="12" id="KW-0547">Nucleotide-binding</keyword>
<dbReference type="FunFam" id="3.80.10.10:FF:000400">
    <property type="entry name" value="Nuclear pore complex protein NUP107"/>
    <property type="match status" value="1"/>
</dbReference>
<accession>A0A7N2QYD4</accession>
<comment type="subcellular location">
    <subcellularLocation>
        <location evidence="2">Membrane</location>
        <topology evidence="2">Single-pass type I membrane protein</topology>
    </subcellularLocation>
    <subcellularLocation>
        <location evidence="1">Secreted</location>
        <location evidence="1">Cell wall</location>
    </subcellularLocation>
</comment>
<feature type="domain" description="Protein kinase" evidence="24">
    <location>
        <begin position="828"/>
        <end position="1088"/>
    </location>
</feature>
<dbReference type="PANTHER" id="PTHR48053">
    <property type="entry name" value="LEUCINE RICH REPEAT FAMILY PROTEIN, EXPRESSED"/>
    <property type="match status" value="1"/>
</dbReference>
<evidence type="ECO:0000256" key="7">
    <source>
        <dbReference type="ARBA" id="ARBA00022614"/>
    </source>
</evidence>
<dbReference type="PRINTS" id="PR00019">
    <property type="entry name" value="LEURICHRPT"/>
</dbReference>
<dbReference type="Pfam" id="PF00069">
    <property type="entry name" value="Pkinase"/>
    <property type="match status" value="1"/>
</dbReference>
<dbReference type="Pfam" id="PF00560">
    <property type="entry name" value="LRR_1"/>
    <property type="match status" value="3"/>
</dbReference>
<evidence type="ECO:0000256" key="10">
    <source>
        <dbReference type="ARBA" id="ARBA00022729"/>
    </source>
</evidence>
<dbReference type="FunFam" id="3.30.200.20:FF:000309">
    <property type="entry name" value="Leucine-rich repeat receptor protein kinase MSP1"/>
    <property type="match status" value="1"/>
</dbReference>
<evidence type="ECO:0000256" key="14">
    <source>
        <dbReference type="ARBA" id="ARBA00022840"/>
    </source>
</evidence>
<dbReference type="Gramene" id="QL02p010000:mrna">
    <property type="protein sequence ID" value="QL02p010000:mrna"/>
    <property type="gene ID" value="QL02p010000"/>
</dbReference>
<dbReference type="Pfam" id="PF08263">
    <property type="entry name" value="LRRNT_2"/>
    <property type="match status" value="1"/>
</dbReference>
<protein>
    <recommendedName>
        <fullName evidence="3">non-specific serine/threonine protein kinase</fullName>
        <ecNumber evidence="3">2.7.11.1</ecNumber>
    </recommendedName>
</protein>
<evidence type="ECO:0000256" key="12">
    <source>
        <dbReference type="ARBA" id="ARBA00022741"/>
    </source>
</evidence>
<comment type="catalytic activity">
    <reaction evidence="20">
        <text>L-threonyl-[protein] + ATP = O-phospho-L-threonyl-[protein] + ADP + H(+)</text>
        <dbReference type="Rhea" id="RHEA:46608"/>
        <dbReference type="Rhea" id="RHEA-COMP:11060"/>
        <dbReference type="Rhea" id="RHEA-COMP:11605"/>
        <dbReference type="ChEBI" id="CHEBI:15378"/>
        <dbReference type="ChEBI" id="CHEBI:30013"/>
        <dbReference type="ChEBI" id="CHEBI:30616"/>
        <dbReference type="ChEBI" id="CHEBI:61977"/>
        <dbReference type="ChEBI" id="CHEBI:456216"/>
        <dbReference type="EC" id="2.7.11.1"/>
    </reaction>
</comment>
<evidence type="ECO:0000256" key="23">
    <source>
        <dbReference type="SAM" id="Phobius"/>
    </source>
</evidence>
<evidence type="ECO:0000256" key="6">
    <source>
        <dbReference type="ARBA" id="ARBA00022553"/>
    </source>
</evidence>
<dbReference type="InterPro" id="IPR051716">
    <property type="entry name" value="Plant_RL_S/T_kinase"/>
</dbReference>
<dbReference type="Gene3D" id="3.30.200.20">
    <property type="entry name" value="Phosphorylase Kinase, domain 1"/>
    <property type="match status" value="1"/>
</dbReference>
<name>A0A7N2QYD4_QUELO</name>
<dbReference type="EnsemblPlants" id="QL02p010000:mrna">
    <property type="protein sequence ID" value="QL02p010000:mrna"/>
    <property type="gene ID" value="QL02p010000"/>
</dbReference>
<dbReference type="InterPro" id="IPR008266">
    <property type="entry name" value="Tyr_kinase_AS"/>
</dbReference>
<evidence type="ECO:0000256" key="22">
    <source>
        <dbReference type="SAM" id="MobiDB-lite"/>
    </source>
</evidence>
<dbReference type="PANTHER" id="PTHR48053:SF168">
    <property type="entry name" value="LRR RECEPTOR-LIKE KINASE FAMILY PROTEIN"/>
    <property type="match status" value="1"/>
</dbReference>
<evidence type="ECO:0000256" key="13">
    <source>
        <dbReference type="ARBA" id="ARBA00022777"/>
    </source>
</evidence>
<keyword evidence="5" id="KW-0723">Serine/threonine-protein kinase</keyword>
<keyword evidence="16 23" id="KW-0472">Membrane</keyword>
<dbReference type="GO" id="GO:0005524">
    <property type="term" value="F:ATP binding"/>
    <property type="evidence" value="ECO:0007669"/>
    <property type="project" value="UniProtKB-KW"/>
</dbReference>
<reference evidence="26" key="1">
    <citation type="journal article" date="2016" name="G3 (Bethesda)">
        <title>First Draft Assembly and Annotation of the Genome of a California Endemic Oak Quercus lobata Nee (Fagaceae).</title>
        <authorList>
            <person name="Sork V.L."/>
            <person name="Fitz-Gibbon S.T."/>
            <person name="Puiu D."/>
            <person name="Crepeau M."/>
            <person name="Gugger P.F."/>
            <person name="Sherman R."/>
            <person name="Stevens K."/>
            <person name="Langley C.H."/>
            <person name="Pellegrini M."/>
            <person name="Salzberg S.L."/>
        </authorList>
    </citation>
    <scope>NUCLEOTIDE SEQUENCE [LARGE SCALE GENOMIC DNA]</scope>
    <source>
        <strain evidence="26">cv. SW786</strain>
    </source>
</reference>
<feature type="transmembrane region" description="Helical" evidence="23">
    <location>
        <begin position="760"/>
        <end position="786"/>
    </location>
</feature>
<keyword evidence="4" id="KW-0134">Cell wall</keyword>
<evidence type="ECO:0000313" key="25">
    <source>
        <dbReference type="EnsemblPlants" id="QL02p010000:mrna"/>
    </source>
</evidence>
<dbReference type="SMART" id="SM00365">
    <property type="entry name" value="LRR_SD22"/>
    <property type="match status" value="6"/>
</dbReference>
<dbReference type="InterPro" id="IPR011009">
    <property type="entry name" value="Kinase-like_dom_sf"/>
</dbReference>
<keyword evidence="10" id="KW-0732">Signal</keyword>
<dbReference type="InterPro" id="IPR001611">
    <property type="entry name" value="Leu-rich_rpt"/>
</dbReference>
<dbReference type="Proteomes" id="UP000594261">
    <property type="component" value="Chromosome 2"/>
</dbReference>
<comment type="similarity">
    <text evidence="19">Belongs to the polygalacturonase-inhibiting protein family.</text>
</comment>
<evidence type="ECO:0000256" key="8">
    <source>
        <dbReference type="ARBA" id="ARBA00022679"/>
    </source>
</evidence>
<evidence type="ECO:0000256" key="19">
    <source>
        <dbReference type="ARBA" id="ARBA00038043"/>
    </source>
</evidence>
<evidence type="ECO:0000256" key="16">
    <source>
        <dbReference type="ARBA" id="ARBA00023136"/>
    </source>
</evidence>